<dbReference type="InterPro" id="IPR036237">
    <property type="entry name" value="Xyl_isomerase-like_sf"/>
</dbReference>
<dbReference type="InterPro" id="IPR050312">
    <property type="entry name" value="IolE/XylAMocC-like"/>
</dbReference>
<dbReference type="InterPro" id="IPR013022">
    <property type="entry name" value="Xyl_isomerase-like_TIM-brl"/>
</dbReference>
<dbReference type="RefSeq" id="WP_251946997.1">
    <property type="nucleotide sequence ID" value="NZ_JAMRYM010000079.1"/>
</dbReference>
<protein>
    <submittedName>
        <fullName evidence="3">Sugar phosphate isomerase/epimerase</fullName>
    </submittedName>
</protein>
<accession>A0A9X2E3P5</accession>
<evidence type="ECO:0000256" key="1">
    <source>
        <dbReference type="ARBA" id="ARBA00023277"/>
    </source>
</evidence>
<keyword evidence="1" id="KW-0119">Carbohydrate metabolism</keyword>
<dbReference type="Gene3D" id="3.20.20.150">
    <property type="entry name" value="Divalent-metal-dependent TIM barrel enzymes"/>
    <property type="match status" value="1"/>
</dbReference>
<comment type="caution">
    <text evidence="3">The sequence shown here is derived from an EMBL/GenBank/DDBJ whole genome shotgun (WGS) entry which is preliminary data.</text>
</comment>
<feature type="domain" description="Xylose isomerase-like TIM barrel" evidence="2">
    <location>
        <begin position="46"/>
        <end position="313"/>
    </location>
</feature>
<dbReference type="EMBL" id="JAMRYM010000079">
    <property type="protein sequence ID" value="MCM6763714.1"/>
    <property type="molecule type" value="Genomic_DNA"/>
</dbReference>
<dbReference type="AlphaFoldDB" id="A0A9X2E3P5"/>
<dbReference type="Proteomes" id="UP001155240">
    <property type="component" value="Unassembled WGS sequence"/>
</dbReference>
<sequence length="317" mass="34640">MLRRSQFALNAIQWINVKADPTDPSSESLWRFADPHFRAEYPDVLREIREAGFGATMLEVLSTQTLQDYARMIEDSGLALAPGYASVALPEDHGRILERGSAEWIHWFDGVRRKAEESNYVGLDTVFLAPEVSFEPGVVRTLEAVAVGAVFDEDRLDRVIEILAEAAEVLRAEGVHAGLHNHVGTWVETEHEIDRVLGAIDADLLGASFDIGHLVWAGIDPVATIERYSDRLVDLHVKDLHLGIAEASRAVPTAYDRATDAGVFLEPGLGGIDLDGVLAALPEDFGGWIIVEVDRASMPPAESAKVSGAWLDRVATD</sequence>
<dbReference type="PANTHER" id="PTHR12110:SF41">
    <property type="entry name" value="INOSOSE DEHYDRATASE"/>
    <property type="match status" value="1"/>
</dbReference>
<gene>
    <name evidence="3" type="ORF">NB037_14935</name>
</gene>
<evidence type="ECO:0000313" key="3">
    <source>
        <dbReference type="EMBL" id="MCM6763714.1"/>
    </source>
</evidence>
<keyword evidence="3" id="KW-0413">Isomerase</keyword>
<organism evidence="3 4">
    <name type="scientific">Rathayibacter rubneri</name>
    <dbReference type="NCBI Taxonomy" id="2950106"/>
    <lineage>
        <taxon>Bacteria</taxon>
        <taxon>Bacillati</taxon>
        <taxon>Actinomycetota</taxon>
        <taxon>Actinomycetes</taxon>
        <taxon>Micrococcales</taxon>
        <taxon>Microbacteriaceae</taxon>
        <taxon>Rathayibacter</taxon>
    </lineage>
</organism>
<keyword evidence="4" id="KW-1185">Reference proteome</keyword>
<evidence type="ECO:0000313" key="4">
    <source>
        <dbReference type="Proteomes" id="UP001155240"/>
    </source>
</evidence>
<name>A0A9X2E3P5_9MICO</name>
<evidence type="ECO:0000259" key="2">
    <source>
        <dbReference type="Pfam" id="PF01261"/>
    </source>
</evidence>
<reference evidence="3" key="1">
    <citation type="submission" date="2022-06" db="EMBL/GenBank/DDBJ databases">
        <title>Whole genome shotgun sequencing (WGS) of Rathayibacter sp. ZW T2_19, isolated from stored onions (Allium cepa).</title>
        <authorList>
            <person name="Stoll D.A."/>
            <person name="Huch M."/>
        </authorList>
    </citation>
    <scope>NUCLEOTIDE SEQUENCE</scope>
    <source>
        <strain evidence="3">ZW T2_19</strain>
    </source>
</reference>
<proteinExistence type="predicted"/>
<dbReference type="PANTHER" id="PTHR12110">
    <property type="entry name" value="HYDROXYPYRUVATE ISOMERASE"/>
    <property type="match status" value="1"/>
</dbReference>
<dbReference type="GO" id="GO:0016853">
    <property type="term" value="F:isomerase activity"/>
    <property type="evidence" value="ECO:0007669"/>
    <property type="project" value="UniProtKB-KW"/>
</dbReference>
<dbReference type="SUPFAM" id="SSF51658">
    <property type="entry name" value="Xylose isomerase-like"/>
    <property type="match status" value="1"/>
</dbReference>
<dbReference type="Pfam" id="PF01261">
    <property type="entry name" value="AP_endonuc_2"/>
    <property type="match status" value="1"/>
</dbReference>